<comment type="caution">
    <text evidence="14">The sequence shown here is derived from an EMBL/GenBank/DDBJ whole genome shotgun (WGS) entry which is preliminary data.</text>
</comment>
<keyword evidence="7 11" id="KW-0518">Myosin</keyword>
<evidence type="ECO:0000256" key="6">
    <source>
        <dbReference type="ARBA" id="ARBA00022840"/>
    </source>
</evidence>
<keyword evidence="11" id="KW-0009">Actin-binding</keyword>
<evidence type="ECO:0000256" key="4">
    <source>
        <dbReference type="ARBA" id="ARBA00022737"/>
    </source>
</evidence>
<evidence type="ECO:0000256" key="7">
    <source>
        <dbReference type="ARBA" id="ARBA00023123"/>
    </source>
</evidence>
<keyword evidence="8" id="KW-0505">Motor protein</keyword>
<dbReference type="PROSITE" id="PS51456">
    <property type="entry name" value="MYOSIN_MOTOR"/>
    <property type="match status" value="1"/>
</dbReference>
<feature type="region of interest" description="Disordered" evidence="12">
    <location>
        <begin position="390"/>
        <end position="419"/>
    </location>
</feature>
<protein>
    <submittedName>
        <fullName evidence="14">Putative myosin-IIIa isoform X2</fullName>
    </submittedName>
</protein>
<dbReference type="Gene3D" id="1.20.120.720">
    <property type="entry name" value="Myosin VI head, motor domain, U50 subdomain"/>
    <property type="match status" value="1"/>
</dbReference>
<dbReference type="GO" id="GO:0004674">
    <property type="term" value="F:protein serine/threonine kinase activity"/>
    <property type="evidence" value="ECO:0007669"/>
    <property type="project" value="TreeGrafter"/>
</dbReference>
<dbReference type="Gene3D" id="3.40.850.10">
    <property type="entry name" value="Kinesin motor domain"/>
    <property type="match status" value="2"/>
</dbReference>
<evidence type="ECO:0000256" key="10">
    <source>
        <dbReference type="ARBA" id="ARBA00023273"/>
    </source>
</evidence>
<dbReference type="AlphaFoldDB" id="A0A2G8K7J0"/>
<keyword evidence="4" id="KW-0677">Repeat</keyword>
<keyword evidence="6" id="KW-0067">ATP-binding</keyword>
<keyword evidence="5" id="KW-0547">Nucleotide-binding</keyword>
<dbReference type="OrthoDB" id="2914378at2759"/>
<accession>A0A2G8K7J0</accession>
<evidence type="ECO:0000256" key="2">
    <source>
        <dbReference type="ARBA" id="ARBA00004316"/>
    </source>
</evidence>
<comment type="similarity">
    <text evidence="11">Belongs to the TRAFAC class myosin-kinesin ATPase superfamily. Myosin family.</text>
</comment>
<evidence type="ECO:0000256" key="1">
    <source>
        <dbReference type="ARBA" id="ARBA00004245"/>
    </source>
</evidence>
<name>A0A2G8K7J0_STIJA</name>
<dbReference type="InterPro" id="IPR036961">
    <property type="entry name" value="Kinesin_motor_dom_sf"/>
</dbReference>
<dbReference type="STRING" id="307972.A0A2G8K7J0"/>
<keyword evidence="15" id="KW-1185">Reference proteome</keyword>
<dbReference type="InterPro" id="IPR001609">
    <property type="entry name" value="Myosin_head_motor_dom-like"/>
</dbReference>
<dbReference type="InterPro" id="IPR052409">
    <property type="entry name" value="Myosin-III_kinase_activity"/>
</dbReference>
<feature type="domain" description="Myosin motor" evidence="13">
    <location>
        <begin position="1"/>
        <end position="508"/>
    </location>
</feature>
<keyword evidence="9" id="KW-0206">Cytoskeleton</keyword>
<evidence type="ECO:0000256" key="11">
    <source>
        <dbReference type="PROSITE-ProRule" id="PRU00782"/>
    </source>
</evidence>
<comment type="subcellular location">
    <subcellularLocation>
        <location evidence="2">Cell projection</location>
    </subcellularLocation>
    <subcellularLocation>
        <location evidence="1">Cytoplasm</location>
        <location evidence="1">Cytoskeleton</location>
    </subcellularLocation>
</comment>
<dbReference type="GO" id="GO:0042995">
    <property type="term" value="C:cell projection"/>
    <property type="evidence" value="ECO:0007669"/>
    <property type="project" value="UniProtKB-SubCell"/>
</dbReference>
<dbReference type="Pfam" id="PF00063">
    <property type="entry name" value="Myosin_head"/>
    <property type="match status" value="2"/>
</dbReference>
<evidence type="ECO:0000256" key="3">
    <source>
        <dbReference type="ARBA" id="ARBA00022490"/>
    </source>
</evidence>
<dbReference type="GO" id="GO:0003779">
    <property type="term" value="F:actin binding"/>
    <property type="evidence" value="ECO:0007669"/>
    <property type="project" value="UniProtKB-KW"/>
</dbReference>
<organism evidence="14 15">
    <name type="scientific">Stichopus japonicus</name>
    <name type="common">Sea cucumber</name>
    <dbReference type="NCBI Taxonomy" id="307972"/>
    <lineage>
        <taxon>Eukaryota</taxon>
        <taxon>Metazoa</taxon>
        <taxon>Echinodermata</taxon>
        <taxon>Eleutherozoa</taxon>
        <taxon>Echinozoa</taxon>
        <taxon>Holothuroidea</taxon>
        <taxon>Aspidochirotacea</taxon>
        <taxon>Aspidochirotida</taxon>
        <taxon>Stichopodidae</taxon>
        <taxon>Apostichopus</taxon>
    </lineage>
</organism>
<comment type="caution">
    <text evidence="11">Lacks conserved residue(s) required for the propagation of feature annotation.</text>
</comment>
<dbReference type="SUPFAM" id="SSF52540">
    <property type="entry name" value="P-loop containing nucleoside triphosphate hydrolases"/>
    <property type="match status" value="1"/>
</dbReference>
<dbReference type="PANTHER" id="PTHR46256">
    <property type="entry name" value="AGAP011099-PA"/>
    <property type="match status" value="1"/>
</dbReference>
<evidence type="ECO:0000256" key="12">
    <source>
        <dbReference type="SAM" id="MobiDB-lite"/>
    </source>
</evidence>
<evidence type="ECO:0000256" key="9">
    <source>
        <dbReference type="ARBA" id="ARBA00023212"/>
    </source>
</evidence>
<dbReference type="GO" id="GO:0000146">
    <property type="term" value="F:microfilament motor activity"/>
    <property type="evidence" value="ECO:0007669"/>
    <property type="project" value="TreeGrafter"/>
</dbReference>
<evidence type="ECO:0000259" key="13">
    <source>
        <dbReference type="PROSITE" id="PS51456"/>
    </source>
</evidence>
<dbReference type="CDD" id="cd00124">
    <property type="entry name" value="MYSc"/>
    <property type="match status" value="1"/>
</dbReference>
<keyword evidence="10" id="KW-0966">Cell projection</keyword>
<keyword evidence="3" id="KW-0963">Cytoplasm</keyword>
<dbReference type="PRINTS" id="PR00193">
    <property type="entry name" value="MYOSINHEAVY"/>
</dbReference>
<gene>
    <name evidence="14" type="ORF">BSL78_19207</name>
</gene>
<dbReference type="GO" id="GO:0030832">
    <property type="term" value="P:regulation of actin filament length"/>
    <property type="evidence" value="ECO:0007669"/>
    <property type="project" value="TreeGrafter"/>
</dbReference>
<dbReference type="GO" id="GO:0005524">
    <property type="term" value="F:ATP binding"/>
    <property type="evidence" value="ECO:0007669"/>
    <property type="project" value="UniProtKB-KW"/>
</dbReference>
<feature type="region of interest" description="Actin-binding" evidence="11">
    <location>
        <begin position="435"/>
        <end position="457"/>
    </location>
</feature>
<sequence>MYTLVILPQLLFCEQVNPLLEAFGNASTVMNDNSSRFGKYLELHFKHDGTVVGGKIDTYLLEKSRIVTQVKGERNFHVFYFMFAGLTQQQLANICLEPPESYRILNSGGTGVYFSKTHFEHCLGMFDDLQDIMELVGFTQAQIWMIYTMLSAILQTTQISFSQDQETAGAYIEDEYVIKVVAQLLEVDAEALVNSLITNTVEARGEKIFTLKSVAQAEETRDALAKSLYSKLFNWIVNQINTLLAPDPECRPTPGYEVGILDIYGFENFKFNGFEQLCINLTNEQLQFYFNQRIFKWELEEYSREGIKKNNITFQDNQPVLDLLIGITYDAKGFLEKNRDSFSNSLMECLLNSHNGLVKFFFSHDDTDLKTVSIVQKDILQCKPPPKILHDRGKSMSRAQGKKLQKQMKESSKKNKYQRRASTFSSIGSKFKTSLANLMEKLLSSDPQFIRCLKPNTSAEHNYFDFELVLRQLRYNGVLETIRIRREGFPVRLMFAEFFKSVFENPEQ</sequence>
<dbReference type="EMBL" id="MRZV01000813">
    <property type="protein sequence ID" value="PIK43942.1"/>
    <property type="molecule type" value="Genomic_DNA"/>
</dbReference>
<evidence type="ECO:0000313" key="15">
    <source>
        <dbReference type="Proteomes" id="UP000230750"/>
    </source>
</evidence>
<dbReference type="SMART" id="SM00242">
    <property type="entry name" value="MYSc"/>
    <property type="match status" value="1"/>
</dbReference>
<evidence type="ECO:0000313" key="14">
    <source>
        <dbReference type="EMBL" id="PIK43942.1"/>
    </source>
</evidence>
<dbReference type="InterPro" id="IPR027417">
    <property type="entry name" value="P-loop_NTPase"/>
</dbReference>
<dbReference type="Gene3D" id="1.20.58.530">
    <property type="match status" value="1"/>
</dbReference>
<evidence type="ECO:0000256" key="5">
    <source>
        <dbReference type="ARBA" id="ARBA00022741"/>
    </source>
</evidence>
<evidence type="ECO:0000256" key="8">
    <source>
        <dbReference type="ARBA" id="ARBA00023175"/>
    </source>
</evidence>
<dbReference type="GO" id="GO:0016459">
    <property type="term" value="C:myosin complex"/>
    <property type="evidence" value="ECO:0007669"/>
    <property type="project" value="UniProtKB-KW"/>
</dbReference>
<dbReference type="PANTHER" id="PTHR46256:SF3">
    <property type="entry name" value="MYOSIN MOTOR DOMAIN-CONTAINING PROTEIN"/>
    <property type="match status" value="1"/>
</dbReference>
<dbReference type="Proteomes" id="UP000230750">
    <property type="component" value="Unassembled WGS sequence"/>
</dbReference>
<proteinExistence type="inferred from homology"/>
<reference evidence="14 15" key="1">
    <citation type="journal article" date="2017" name="PLoS Biol.">
        <title>The sea cucumber genome provides insights into morphological evolution and visceral regeneration.</title>
        <authorList>
            <person name="Zhang X."/>
            <person name="Sun L."/>
            <person name="Yuan J."/>
            <person name="Sun Y."/>
            <person name="Gao Y."/>
            <person name="Zhang L."/>
            <person name="Li S."/>
            <person name="Dai H."/>
            <person name="Hamel J.F."/>
            <person name="Liu C."/>
            <person name="Yu Y."/>
            <person name="Liu S."/>
            <person name="Lin W."/>
            <person name="Guo K."/>
            <person name="Jin S."/>
            <person name="Xu P."/>
            <person name="Storey K.B."/>
            <person name="Huan P."/>
            <person name="Zhang T."/>
            <person name="Zhou Y."/>
            <person name="Zhang J."/>
            <person name="Lin C."/>
            <person name="Li X."/>
            <person name="Xing L."/>
            <person name="Huo D."/>
            <person name="Sun M."/>
            <person name="Wang L."/>
            <person name="Mercier A."/>
            <person name="Li F."/>
            <person name="Yang H."/>
            <person name="Xiang J."/>
        </authorList>
    </citation>
    <scope>NUCLEOTIDE SEQUENCE [LARGE SCALE GENOMIC DNA]</scope>
    <source>
        <strain evidence="14">Shaxun</strain>
        <tissue evidence="14">Muscle</tissue>
    </source>
</reference>